<reference evidence="2" key="1">
    <citation type="submission" date="2019-01" db="EMBL/GenBank/DDBJ databases">
        <title>Draft genome sequences of three monokaryotic isolates of the white-rot basidiomycete fungus Dichomitus squalens.</title>
        <authorList>
            <consortium name="DOE Joint Genome Institute"/>
            <person name="Lopez S.C."/>
            <person name="Andreopoulos B."/>
            <person name="Pangilinan J."/>
            <person name="Lipzen A."/>
            <person name="Riley R."/>
            <person name="Ahrendt S."/>
            <person name="Ng V."/>
            <person name="Barry K."/>
            <person name="Daum C."/>
            <person name="Grigoriev I.V."/>
            <person name="Hilden K.S."/>
            <person name="Makela M.R."/>
            <person name="de Vries R.P."/>
        </authorList>
    </citation>
    <scope>NUCLEOTIDE SEQUENCE [LARGE SCALE GENOMIC DNA]</scope>
    <source>
        <strain evidence="2">OM18370.1</strain>
    </source>
</reference>
<protein>
    <submittedName>
        <fullName evidence="2">Uncharacterized protein</fullName>
    </submittedName>
</protein>
<dbReference type="AlphaFoldDB" id="A0A4Q9MNR4"/>
<dbReference type="Proteomes" id="UP000292957">
    <property type="component" value="Unassembled WGS sequence"/>
</dbReference>
<name>A0A4Q9MNR4_9APHY</name>
<evidence type="ECO:0000313" key="2">
    <source>
        <dbReference type="EMBL" id="TBU27716.1"/>
    </source>
</evidence>
<gene>
    <name evidence="2" type="ORF">BD311DRAFT_723782</name>
</gene>
<organism evidence="2">
    <name type="scientific">Dichomitus squalens</name>
    <dbReference type="NCBI Taxonomy" id="114155"/>
    <lineage>
        <taxon>Eukaryota</taxon>
        <taxon>Fungi</taxon>
        <taxon>Dikarya</taxon>
        <taxon>Basidiomycota</taxon>
        <taxon>Agaricomycotina</taxon>
        <taxon>Agaricomycetes</taxon>
        <taxon>Polyporales</taxon>
        <taxon>Polyporaceae</taxon>
        <taxon>Dichomitus</taxon>
    </lineage>
</organism>
<dbReference type="EMBL" id="ML143429">
    <property type="protein sequence ID" value="TBU27716.1"/>
    <property type="molecule type" value="Genomic_DNA"/>
</dbReference>
<feature type="compositionally biased region" description="Basic and acidic residues" evidence="1">
    <location>
        <begin position="41"/>
        <end position="52"/>
    </location>
</feature>
<evidence type="ECO:0000256" key="1">
    <source>
        <dbReference type="SAM" id="MobiDB-lite"/>
    </source>
</evidence>
<feature type="region of interest" description="Disordered" evidence="1">
    <location>
        <begin position="33"/>
        <end position="52"/>
    </location>
</feature>
<accession>A0A4Q9MNR4</accession>
<proteinExistence type="predicted"/>
<sequence>MSRPSISGGVKPMVFRNAARDLPQWRWMPTQRSVSGKHLQNQRELREVQGVA</sequence>